<gene>
    <name evidence="1" type="ORF">SAMN05216289_107121</name>
</gene>
<reference evidence="1 2" key="1">
    <citation type="submission" date="2016-10" db="EMBL/GenBank/DDBJ databases">
        <authorList>
            <person name="de Groot N.N."/>
        </authorList>
    </citation>
    <scope>NUCLEOTIDE SEQUENCE [LARGE SCALE GENOMIC DNA]</scope>
    <source>
        <strain evidence="1 2">CGMCC 1.7659</strain>
    </source>
</reference>
<dbReference type="NCBIfam" id="TIGR02523">
    <property type="entry name" value="type_IV_pilV"/>
    <property type="match status" value="1"/>
</dbReference>
<dbReference type="EMBL" id="FOVF01000007">
    <property type="protein sequence ID" value="SFN20510.1"/>
    <property type="molecule type" value="Genomic_DNA"/>
</dbReference>
<organism evidence="1 2">
    <name type="scientific">Dokdonella immobilis</name>
    <dbReference type="NCBI Taxonomy" id="578942"/>
    <lineage>
        <taxon>Bacteria</taxon>
        <taxon>Pseudomonadati</taxon>
        <taxon>Pseudomonadota</taxon>
        <taxon>Gammaproteobacteria</taxon>
        <taxon>Lysobacterales</taxon>
        <taxon>Rhodanobacteraceae</taxon>
        <taxon>Dokdonella</taxon>
    </lineage>
</organism>
<sequence>MLEVLIAMLVLSFGLLGLAALQAYSVKANQSANFRSQATALANMMLDNIRSNRERLGDYYIDDYEDGFDCGSDPDDSSVGAHDLSVWRIQVNCQLPEGRAAVAPISANEVAVCIRWSDERWETASGNADGKCTEDAASFGAGLTADGPGAGRDGQFSVFVVSSRM</sequence>
<protein>
    <submittedName>
        <fullName evidence="1">Type IV pilus assembly protein PilV</fullName>
    </submittedName>
</protein>
<proteinExistence type="predicted"/>
<dbReference type="InterPro" id="IPR013362">
    <property type="entry name" value="Pilus_4_PilV"/>
</dbReference>
<dbReference type="Proteomes" id="UP000198575">
    <property type="component" value="Unassembled WGS sequence"/>
</dbReference>
<dbReference type="AlphaFoldDB" id="A0A1I4X565"/>
<keyword evidence="2" id="KW-1185">Reference proteome</keyword>
<name>A0A1I4X565_9GAMM</name>
<evidence type="ECO:0000313" key="1">
    <source>
        <dbReference type="EMBL" id="SFN20510.1"/>
    </source>
</evidence>
<evidence type="ECO:0000313" key="2">
    <source>
        <dbReference type="Proteomes" id="UP000198575"/>
    </source>
</evidence>
<accession>A0A1I4X565</accession>
<dbReference type="STRING" id="578942.SAMN05216289_107121"/>